<dbReference type="Proteomes" id="UP000535908">
    <property type="component" value="Unassembled WGS sequence"/>
</dbReference>
<organism evidence="2 3">
    <name type="scientific">Listeria grandensis</name>
    <dbReference type="NCBI Taxonomy" id="1494963"/>
    <lineage>
        <taxon>Bacteria</taxon>
        <taxon>Bacillati</taxon>
        <taxon>Bacillota</taxon>
        <taxon>Bacilli</taxon>
        <taxon>Bacillales</taxon>
        <taxon>Listeriaceae</taxon>
        <taxon>Listeria</taxon>
    </lineage>
</organism>
<evidence type="ECO:0000313" key="2">
    <source>
        <dbReference type="EMBL" id="MBC1937710.1"/>
    </source>
</evidence>
<dbReference type="InterPro" id="IPR008979">
    <property type="entry name" value="Galactose-bd-like_sf"/>
</dbReference>
<evidence type="ECO:0008006" key="4">
    <source>
        <dbReference type="Google" id="ProtNLM"/>
    </source>
</evidence>
<name>A0A7X0Y670_9LIST</name>
<proteinExistence type="predicted"/>
<dbReference type="EMBL" id="JAARWN010000022">
    <property type="protein sequence ID" value="MBC1937710.1"/>
    <property type="molecule type" value="Genomic_DNA"/>
</dbReference>
<protein>
    <recommendedName>
        <fullName evidence="4">DUF642 domain-containing protein</fullName>
    </recommendedName>
</protein>
<accession>A0A7X0Y670</accession>
<keyword evidence="1" id="KW-0732">Signal</keyword>
<dbReference type="SUPFAM" id="SSF49785">
    <property type="entry name" value="Galactose-binding domain-like"/>
    <property type="match status" value="1"/>
</dbReference>
<reference evidence="2 3" key="1">
    <citation type="submission" date="2020-03" db="EMBL/GenBank/DDBJ databases">
        <title>Soil Listeria distribution.</title>
        <authorList>
            <person name="Liao J."/>
            <person name="Wiedmann M."/>
        </authorList>
    </citation>
    <scope>NUCLEOTIDE SEQUENCE [LARGE SCALE GENOMIC DNA]</scope>
    <source>
        <strain evidence="2 3">FSL L7-0741</strain>
    </source>
</reference>
<evidence type="ECO:0000313" key="3">
    <source>
        <dbReference type="Proteomes" id="UP000535908"/>
    </source>
</evidence>
<feature type="chain" id="PRO_5039456010" description="DUF642 domain-containing protein" evidence="1">
    <location>
        <begin position="25"/>
        <end position="172"/>
    </location>
</feature>
<dbReference type="RefSeq" id="WP_185527654.1">
    <property type="nucleotide sequence ID" value="NZ_JAARWN010000022.1"/>
</dbReference>
<comment type="caution">
    <text evidence="2">The sequence shown here is derived from an EMBL/GenBank/DDBJ whole genome shotgun (WGS) entry which is preliminary data.</text>
</comment>
<sequence length="172" mass="18326">MKKTVAKNLIIGALSAGVVLSPLASQYSDLSTPVSASTTVFQEDFSAGLSGWANDWADIGTVNGNKYAHIQSGEHMPSFPGSGGVIFDIGFLEKNISGIAKGKRYKITFRASGVGNFYINRSETINVNTGGINMNSAQSFSYEGVCNSDVLNLFFMTFGTTMGVDDIKLEVL</sequence>
<feature type="signal peptide" evidence="1">
    <location>
        <begin position="1"/>
        <end position="24"/>
    </location>
</feature>
<dbReference type="Gene3D" id="2.60.120.260">
    <property type="entry name" value="Galactose-binding domain-like"/>
    <property type="match status" value="1"/>
</dbReference>
<evidence type="ECO:0000256" key="1">
    <source>
        <dbReference type="SAM" id="SignalP"/>
    </source>
</evidence>
<dbReference type="AlphaFoldDB" id="A0A7X0Y670"/>
<gene>
    <name evidence="2" type="ORF">HCA69_15175</name>
</gene>